<evidence type="ECO:0000313" key="3">
    <source>
        <dbReference type="Proteomes" id="UP000006320"/>
    </source>
</evidence>
<organism evidence="2 3">
    <name type="scientific">Paraglaciecola chathamensis S18K6</name>
    <dbReference type="NCBI Taxonomy" id="1127672"/>
    <lineage>
        <taxon>Bacteria</taxon>
        <taxon>Pseudomonadati</taxon>
        <taxon>Pseudomonadota</taxon>
        <taxon>Gammaproteobacteria</taxon>
        <taxon>Alteromonadales</taxon>
        <taxon>Alteromonadaceae</taxon>
        <taxon>Paraglaciecola</taxon>
    </lineage>
</organism>
<proteinExistence type="predicted"/>
<name>A0AAV3V7C9_9ALTE</name>
<keyword evidence="1" id="KW-0472">Membrane</keyword>
<evidence type="ECO:0000256" key="1">
    <source>
        <dbReference type="SAM" id="Phobius"/>
    </source>
</evidence>
<keyword evidence="1" id="KW-0812">Transmembrane</keyword>
<gene>
    <name evidence="2" type="ORF">GCHA_4607</name>
</gene>
<comment type="caution">
    <text evidence="2">The sequence shown here is derived from an EMBL/GenBank/DDBJ whole genome shotgun (WGS) entry which is preliminary data.</text>
</comment>
<sequence length="37" mass="4008">MGAVYAVTPVSGLLFIVYSILGLLELKDSNKLRELAL</sequence>
<dbReference type="Proteomes" id="UP000006320">
    <property type="component" value="Unassembled WGS sequence"/>
</dbReference>
<dbReference type="AlphaFoldDB" id="A0AAV3V7C9"/>
<evidence type="ECO:0000313" key="2">
    <source>
        <dbReference type="EMBL" id="GAC12524.1"/>
    </source>
</evidence>
<feature type="transmembrane region" description="Helical" evidence="1">
    <location>
        <begin position="6"/>
        <end position="24"/>
    </location>
</feature>
<dbReference type="EMBL" id="BAEM01000063">
    <property type="protein sequence ID" value="GAC12524.1"/>
    <property type="molecule type" value="Genomic_DNA"/>
</dbReference>
<accession>A0AAV3V7C9</accession>
<keyword evidence="1" id="KW-1133">Transmembrane helix</keyword>
<protein>
    <submittedName>
        <fullName evidence="2">Uncharacterized protein</fullName>
    </submittedName>
</protein>
<reference evidence="2 3" key="1">
    <citation type="journal article" date="2017" name="Antonie Van Leeuwenhoek">
        <title>Rhizobium rhizosphaerae sp. nov., a novel species isolated from rice rhizosphere.</title>
        <authorList>
            <person name="Zhao J.J."/>
            <person name="Zhang J."/>
            <person name="Zhang R.J."/>
            <person name="Zhang C.W."/>
            <person name="Yin H.Q."/>
            <person name="Zhang X.X."/>
        </authorList>
    </citation>
    <scope>NUCLEOTIDE SEQUENCE [LARGE SCALE GENOMIC DNA]</scope>
    <source>
        <strain evidence="2 3">S18K6</strain>
    </source>
</reference>